<feature type="transmembrane region" description="Helical" evidence="1">
    <location>
        <begin position="56"/>
        <end position="74"/>
    </location>
</feature>
<keyword evidence="3" id="KW-1185">Reference proteome</keyword>
<dbReference type="AlphaFoldDB" id="A0A4V1M6P0"/>
<evidence type="ECO:0000313" key="3">
    <source>
        <dbReference type="Proteomes" id="UP000290218"/>
    </source>
</evidence>
<evidence type="ECO:0000313" key="2">
    <source>
        <dbReference type="EMBL" id="RXK56069.1"/>
    </source>
</evidence>
<reference evidence="2 3" key="1">
    <citation type="submission" date="2019-01" db="EMBL/GenBank/DDBJ databases">
        <title>Lacunisphaera sp. strain TWA-58.</title>
        <authorList>
            <person name="Chen W.-M."/>
        </authorList>
    </citation>
    <scope>NUCLEOTIDE SEQUENCE [LARGE SCALE GENOMIC DNA]</scope>
    <source>
        <strain evidence="2 3">TWA-58</strain>
    </source>
</reference>
<organism evidence="2 3">
    <name type="scientific">Oleiharenicola lentus</name>
    <dbReference type="NCBI Taxonomy" id="2508720"/>
    <lineage>
        <taxon>Bacteria</taxon>
        <taxon>Pseudomonadati</taxon>
        <taxon>Verrucomicrobiota</taxon>
        <taxon>Opitutia</taxon>
        <taxon>Opitutales</taxon>
        <taxon>Opitutaceae</taxon>
        <taxon>Oleiharenicola</taxon>
    </lineage>
</organism>
<proteinExistence type="predicted"/>
<comment type="caution">
    <text evidence="2">The sequence shown here is derived from an EMBL/GenBank/DDBJ whole genome shotgun (WGS) entry which is preliminary data.</text>
</comment>
<accession>A0A4V1M6P0</accession>
<keyword evidence="1" id="KW-1133">Transmembrane helix</keyword>
<keyword evidence="1" id="KW-0472">Membrane</keyword>
<dbReference type="EMBL" id="SDHX01000001">
    <property type="protein sequence ID" value="RXK56069.1"/>
    <property type="molecule type" value="Genomic_DNA"/>
</dbReference>
<sequence>MPRFLQLLLALAALGAGLWLLYAGYGREVSLAGKTETGLTYLKTGIDGKTRVMTHHWHYGAGLLLIIGSIWWLAKGGGTVKTKRSRR</sequence>
<dbReference type="OrthoDB" id="199902at2"/>
<protein>
    <submittedName>
        <fullName evidence="2">Uncharacterized protein</fullName>
    </submittedName>
</protein>
<gene>
    <name evidence="2" type="ORF">ESB00_09375</name>
</gene>
<name>A0A4V1M6P0_9BACT</name>
<dbReference type="RefSeq" id="WP_129047434.1">
    <property type="nucleotide sequence ID" value="NZ_SDHX01000001.1"/>
</dbReference>
<dbReference type="Proteomes" id="UP000290218">
    <property type="component" value="Unassembled WGS sequence"/>
</dbReference>
<keyword evidence="1" id="KW-0812">Transmembrane</keyword>
<evidence type="ECO:0000256" key="1">
    <source>
        <dbReference type="SAM" id="Phobius"/>
    </source>
</evidence>